<organism evidence="10 11">
    <name type="scientific">Labrys miyagiensis</name>
    <dbReference type="NCBI Taxonomy" id="346912"/>
    <lineage>
        <taxon>Bacteria</taxon>
        <taxon>Pseudomonadati</taxon>
        <taxon>Pseudomonadota</taxon>
        <taxon>Alphaproteobacteria</taxon>
        <taxon>Hyphomicrobiales</taxon>
        <taxon>Xanthobacteraceae</taxon>
        <taxon>Labrys</taxon>
    </lineage>
</organism>
<dbReference type="PANTHER" id="PTHR43409:SF7">
    <property type="entry name" value="BLL1977 PROTEIN"/>
    <property type="match status" value="1"/>
</dbReference>
<dbReference type="InterPro" id="IPR006158">
    <property type="entry name" value="Cobalamin-bd"/>
</dbReference>
<evidence type="ECO:0000256" key="3">
    <source>
        <dbReference type="ARBA" id="ARBA00022679"/>
    </source>
</evidence>
<dbReference type="SMART" id="SM00729">
    <property type="entry name" value="Elp3"/>
    <property type="match status" value="1"/>
</dbReference>
<sequence>MLQSTMTVNRRFQLILVKPSHYDDDGYVIRWWRAMIPSNSLAAVYGIAADCAERRVLGADVDFEIEAIDETNTRVDVAGIIGRIRQRGGFGLVAIVGVQSNQYPRALDIARPLRSAGIQVAIGGFHVSGCLSMLDGHAVELDVCREMGIAIFAGEAEGRLDQVLRDAAAGELAPLYDFRTDLPAIEGTPVPFLPKRYVARTLGLSSSFDAGRGCPYQCSFCTIINVQGRKSRYRSADDVEELVRLNWTHGIHKFFITDDNFARNRQWEAIFDRLIELREGNSIPLGLMIQVDTLCHKIPHFIEKAKRAGVTRVFIGLENVNPDNLIAAKKRQNKITEYRTMLLAWKAQGIMTIAGYILGFPADTPETIRRDIEIIKKELPLDILEFFNLTPLPGSEDHQILWKSGVAMDRDLNNYDLEHVCAAHQKMSKVEWEAVYREAWALYYTPEHMETLLRRAAATGQSLGSLVKILVRFSTTVRIEKVHPLQDGILRLKHPSERRPSLPRANPWTFWPRFVWETIAKQAMTLRTVVKLMLLMKAIQRDPNAQSYMDQALTAVGEDGDDTLDLLTKTTGARAAVAHTRKIAELTGGIPRT</sequence>
<evidence type="ECO:0000259" key="9">
    <source>
        <dbReference type="PROSITE" id="PS51918"/>
    </source>
</evidence>
<keyword evidence="5" id="KW-0479">Metal-binding</keyword>
<keyword evidence="2" id="KW-0489">Methyltransferase</keyword>
<dbReference type="InterPro" id="IPR034466">
    <property type="entry name" value="Methyltransferase_Class_B"/>
</dbReference>
<dbReference type="Proteomes" id="UP001156882">
    <property type="component" value="Unassembled WGS sequence"/>
</dbReference>
<comment type="caution">
    <text evidence="10">The sequence shown here is derived from an EMBL/GenBank/DDBJ whole genome shotgun (WGS) entry which is preliminary data.</text>
</comment>
<name>A0ABQ6CKE6_9HYPH</name>
<dbReference type="EMBL" id="BSPC01000032">
    <property type="protein sequence ID" value="GLS20679.1"/>
    <property type="molecule type" value="Genomic_DNA"/>
</dbReference>
<feature type="domain" description="Radical SAM core" evidence="9">
    <location>
        <begin position="196"/>
        <end position="422"/>
    </location>
</feature>
<evidence type="ECO:0000256" key="6">
    <source>
        <dbReference type="ARBA" id="ARBA00023004"/>
    </source>
</evidence>
<evidence type="ECO:0000256" key="7">
    <source>
        <dbReference type="ARBA" id="ARBA00023014"/>
    </source>
</evidence>
<dbReference type="InterPro" id="IPR006638">
    <property type="entry name" value="Elp3/MiaA/NifB-like_rSAM"/>
</dbReference>
<dbReference type="SFLD" id="SFLDS00029">
    <property type="entry name" value="Radical_SAM"/>
    <property type="match status" value="1"/>
</dbReference>
<feature type="domain" description="B12-binding" evidence="8">
    <location>
        <begin position="36"/>
        <end position="174"/>
    </location>
</feature>
<gene>
    <name evidence="10" type="ORF">GCM10007874_36960</name>
</gene>
<keyword evidence="3" id="KW-0808">Transferase</keyword>
<dbReference type="PROSITE" id="PS51918">
    <property type="entry name" value="RADICAL_SAM"/>
    <property type="match status" value="1"/>
</dbReference>
<protein>
    <recommendedName>
        <fullName evidence="12">Radical SAM superfamily enzyme YgiQ, UPF0313 family</fullName>
    </recommendedName>
</protein>
<evidence type="ECO:0000313" key="10">
    <source>
        <dbReference type="EMBL" id="GLS20679.1"/>
    </source>
</evidence>
<dbReference type="InterPro" id="IPR007197">
    <property type="entry name" value="rSAM"/>
</dbReference>
<dbReference type="Pfam" id="PF04055">
    <property type="entry name" value="Radical_SAM"/>
    <property type="match status" value="1"/>
</dbReference>
<evidence type="ECO:0000259" key="8">
    <source>
        <dbReference type="PROSITE" id="PS51332"/>
    </source>
</evidence>
<dbReference type="CDD" id="cd01335">
    <property type="entry name" value="Radical_SAM"/>
    <property type="match status" value="1"/>
</dbReference>
<comment type="cofactor">
    <cofactor evidence="1">
        <name>[4Fe-4S] cluster</name>
        <dbReference type="ChEBI" id="CHEBI:49883"/>
    </cofactor>
</comment>
<keyword evidence="11" id="KW-1185">Reference proteome</keyword>
<dbReference type="SFLD" id="SFLDG01082">
    <property type="entry name" value="B12-binding_domain_containing"/>
    <property type="match status" value="1"/>
</dbReference>
<reference evidence="11" key="1">
    <citation type="journal article" date="2019" name="Int. J. Syst. Evol. Microbiol.">
        <title>The Global Catalogue of Microorganisms (GCM) 10K type strain sequencing project: providing services to taxonomists for standard genome sequencing and annotation.</title>
        <authorList>
            <consortium name="The Broad Institute Genomics Platform"/>
            <consortium name="The Broad Institute Genome Sequencing Center for Infectious Disease"/>
            <person name="Wu L."/>
            <person name="Ma J."/>
        </authorList>
    </citation>
    <scope>NUCLEOTIDE SEQUENCE [LARGE SCALE GENOMIC DNA]</scope>
    <source>
        <strain evidence="11">NBRC 101365</strain>
    </source>
</reference>
<keyword evidence="6" id="KW-0408">Iron</keyword>
<dbReference type="PANTHER" id="PTHR43409">
    <property type="entry name" value="ANAEROBIC MAGNESIUM-PROTOPORPHYRIN IX MONOMETHYL ESTER CYCLASE-RELATED"/>
    <property type="match status" value="1"/>
</dbReference>
<keyword evidence="7" id="KW-0411">Iron-sulfur</keyword>
<accession>A0ABQ6CKE6</accession>
<proteinExistence type="predicted"/>
<dbReference type="PROSITE" id="PS51332">
    <property type="entry name" value="B12_BINDING"/>
    <property type="match status" value="1"/>
</dbReference>
<evidence type="ECO:0000256" key="4">
    <source>
        <dbReference type="ARBA" id="ARBA00022691"/>
    </source>
</evidence>
<evidence type="ECO:0000256" key="5">
    <source>
        <dbReference type="ARBA" id="ARBA00022723"/>
    </source>
</evidence>
<evidence type="ECO:0000313" key="11">
    <source>
        <dbReference type="Proteomes" id="UP001156882"/>
    </source>
</evidence>
<evidence type="ECO:0000256" key="1">
    <source>
        <dbReference type="ARBA" id="ARBA00001966"/>
    </source>
</evidence>
<evidence type="ECO:0008006" key="12">
    <source>
        <dbReference type="Google" id="ProtNLM"/>
    </source>
</evidence>
<dbReference type="InterPro" id="IPR023404">
    <property type="entry name" value="rSAM_horseshoe"/>
</dbReference>
<dbReference type="SUPFAM" id="SSF102114">
    <property type="entry name" value="Radical SAM enzymes"/>
    <property type="match status" value="1"/>
</dbReference>
<dbReference type="InterPro" id="IPR051198">
    <property type="entry name" value="BchE-like"/>
</dbReference>
<dbReference type="InterPro" id="IPR058240">
    <property type="entry name" value="rSAM_sf"/>
</dbReference>
<keyword evidence="4" id="KW-0949">S-adenosyl-L-methionine</keyword>
<dbReference type="SFLD" id="SFLDG01123">
    <property type="entry name" value="methyltransferase_(Class_B)"/>
    <property type="match status" value="1"/>
</dbReference>
<evidence type="ECO:0000256" key="2">
    <source>
        <dbReference type="ARBA" id="ARBA00022603"/>
    </source>
</evidence>
<dbReference type="Gene3D" id="3.80.30.20">
    <property type="entry name" value="tm_1862 like domain"/>
    <property type="match status" value="1"/>
</dbReference>